<proteinExistence type="predicted"/>
<organism evidence="1 2">
    <name type="scientific">Rhodosorus marinus</name>
    <dbReference type="NCBI Taxonomy" id="101924"/>
    <lineage>
        <taxon>Eukaryota</taxon>
        <taxon>Rhodophyta</taxon>
        <taxon>Stylonematophyceae</taxon>
        <taxon>Stylonematales</taxon>
        <taxon>Stylonemataceae</taxon>
        <taxon>Rhodosorus</taxon>
    </lineage>
</organism>
<dbReference type="AlphaFoldDB" id="A0AAV8UL85"/>
<name>A0AAV8UL85_9RHOD</name>
<protein>
    <submittedName>
        <fullName evidence="1">Uncharacterized protein</fullName>
    </submittedName>
</protein>
<keyword evidence="2" id="KW-1185">Reference proteome</keyword>
<evidence type="ECO:0000313" key="1">
    <source>
        <dbReference type="EMBL" id="KAJ8901391.1"/>
    </source>
</evidence>
<evidence type="ECO:0000313" key="2">
    <source>
        <dbReference type="Proteomes" id="UP001157974"/>
    </source>
</evidence>
<dbReference type="Proteomes" id="UP001157974">
    <property type="component" value="Unassembled WGS sequence"/>
</dbReference>
<reference evidence="1 2" key="1">
    <citation type="journal article" date="2023" name="Nat. Commun.">
        <title>Origin of minicircular mitochondrial genomes in red algae.</title>
        <authorList>
            <person name="Lee Y."/>
            <person name="Cho C.H."/>
            <person name="Lee Y.M."/>
            <person name="Park S.I."/>
            <person name="Yang J.H."/>
            <person name="West J.A."/>
            <person name="Bhattacharya D."/>
            <person name="Yoon H.S."/>
        </authorList>
    </citation>
    <scope>NUCLEOTIDE SEQUENCE [LARGE SCALE GENOMIC DNA]</scope>
    <source>
        <strain evidence="1 2">CCMP1338</strain>
        <tissue evidence="1">Whole cell</tissue>
    </source>
</reference>
<comment type="caution">
    <text evidence="1">The sequence shown here is derived from an EMBL/GenBank/DDBJ whole genome shotgun (WGS) entry which is preliminary data.</text>
</comment>
<dbReference type="EMBL" id="JAMWBK010000011">
    <property type="protein sequence ID" value="KAJ8901391.1"/>
    <property type="molecule type" value="Genomic_DNA"/>
</dbReference>
<sequence length="127" mass="14292">MQATPEANSALLHYHVEEMLSSGDLVTSTHIDWQTAMAQLQANIALFCRNFLNSARELPRGPQAFCLQRDVSVLLGDVVQKFWPPKMLWSASLLLNDHQGHPTITAHSEPSAARRFAMARWKVVHCE</sequence>
<accession>A0AAV8UL85</accession>
<gene>
    <name evidence="1" type="ORF">NDN08_007237</name>
</gene>